<dbReference type="RefSeq" id="WP_147165120.1">
    <property type="nucleotide sequence ID" value="NZ_BJZO01000195.1"/>
</dbReference>
<name>A0A512HC78_9PROT</name>
<evidence type="ECO:0000256" key="1">
    <source>
        <dbReference type="SAM" id="MobiDB-lite"/>
    </source>
</evidence>
<gene>
    <name evidence="2" type="ORF">ROR02_31960</name>
</gene>
<keyword evidence="3" id="KW-1185">Reference proteome</keyword>
<organism evidence="2 3">
    <name type="scientific">Pararhodospirillum oryzae</name>
    <dbReference type="NCBI Taxonomy" id="478448"/>
    <lineage>
        <taxon>Bacteria</taxon>
        <taxon>Pseudomonadati</taxon>
        <taxon>Pseudomonadota</taxon>
        <taxon>Alphaproteobacteria</taxon>
        <taxon>Rhodospirillales</taxon>
        <taxon>Rhodospirillaceae</taxon>
        <taxon>Pararhodospirillum</taxon>
    </lineage>
</organism>
<dbReference type="Proteomes" id="UP000321567">
    <property type="component" value="Unassembled WGS sequence"/>
</dbReference>
<evidence type="ECO:0000313" key="2">
    <source>
        <dbReference type="EMBL" id="GEO83065.1"/>
    </source>
</evidence>
<comment type="caution">
    <text evidence="2">The sequence shown here is derived from an EMBL/GenBank/DDBJ whole genome shotgun (WGS) entry which is preliminary data.</text>
</comment>
<proteinExistence type="predicted"/>
<reference evidence="2 3" key="1">
    <citation type="submission" date="2019-07" db="EMBL/GenBank/DDBJ databases">
        <title>Whole genome shotgun sequence of Rhodospirillum oryzae NBRC 107573.</title>
        <authorList>
            <person name="Hosoyama A."/>
            <person name="Uohara A."/>
            <person name="Ohji S."/>
            <person name="Ichikawa N."/>
        </authorList>
    </citation>
    <scope>NUCLEOTIDE SEQUENCE [LARGE SCALE GENOMIC DNA]</scope>
    <source>
        <strain evidence="2 3">NBRC 107573</strain>
    </source>
</reference>
<sequence>MVIIAPDEDGSVTLLLTRYLTALDSLIDFARLESSLLEQNPGPLPLTFVRAQEAVAEDYARLGACVLPHLARLQADGTLDADALESRVRTLVSLMKDVQRTLAARKRETLERVNRVMTALAQSESPAPSPVPEAANDTLPPSAAPARRSHASV</sequence>
<dbReference type="AlphaFoldDB" id="A0A512HC78"/>
<feature type="compositionally biased region" description="Low complexity" evidence="1">
    <location>
        <begin position="121"/>
        <end position="146"/>
    </location>
</feature>
<dbReference type="EMBL" id="BJZO01000195">
    <property type="protein sequence ID" value="GEO83065.1"/>
    <property type="molecule type" value="Genomic_DNA"/>
</dbReference>
<feature type="region of interest" description="Disordered" evidence="1">
    <location>
        <begin position="120"/>
        <end position="153"/>
    </location>
</feature>
<evidence type="ECO:0000313" key="3">
    <source>
        <dbReference type="Proteomes" id="UP000321567"/>
    </source>
</evidence>
<protein>
    <submittedName>
        <fullName evidence="2">Uncharacterized protein</fullName>
    </submittedName>
</protein>
<accession>A0A512HC78</accession>